<dbReference type="Gene3D" id="2.70.98.40">
    <property type="entry name" value="Glycoside hydrolase, family 65, N-terminal domain"/>
    <property type="match status" value="1"/>
</dbReference>
<dbReference type="PANTHER" id="PTHR11051">
    <property type="entry name" value="GLYCOSYL HYDROLASE-RELATED"/>
    <property type="match status" value="1"/>
</dbReference>
<dbReference type="Pfam" id="PF03636">
    <property type="entry name" value="Glyco_hydro_65N"/>
    <property type="match status" value="1"/>
</dbReference>
<dbReference type="RefSeq" id="WP_011752818.1">
    <property type="nucleotide sequence ID" value="NC_008698.1"/>
</dbReference>
<organism evidence="6 7">
    <name type="scientific">Thermofilum pendens (strain DSM 2475 / Hrk 5)</name>
    <dbReference type="NCBI Taxonomy" id="368408"/>
    <lineage>
        <taxon>Archaea</taxon>
        <taxon>Thermoproteota</taxon>
        <taxon>Thermoprotei</taxon>
        <taxon>Thermofilales</taxon>
        <taxon>Thermofilaceae</taxon>
        <taxon>Thermofilum</taxon>
    </lineage>
</organism>
<proteinExistence type="inferred from homology"/>
<dbReference type="SUPFAM" id="SSF74650">
    <property type="entry name" value="Galactose mutarotase-like"/>
    <property type="match status" value="1"/>
</dbReference>
<keyword evidence="7" id="KW-1185">Reference proteome</keyword>
<dbReference type="Pfam" id="PF03632">
    <property type="entry name" value="Glyco_hydro_65m"/>
    <property type="match status" value="1"/>
</dbReference>
<dbReference type="GO" id="GO:0004553">
    <property type="term" value="F:hydrolase activity, hydrolyzing O-glycosyl compounds"/>
    <property type="evidence" value="ECO:0007669"/>
    <property type="project" value="TreeGrafter"/>
</dbReference>
<dbReference type="PANTHER" id="PTHR11051:SF8">
    <property type="entry name" value="PROTEIN-GLUCOSYLGALACTOSYLHYDROXYLYSINE GLUCOSIDASE"/>
    <property type="match status" value="1"/>
</dbReference>
<dbReference type="InterPro" id="IPR008928">
    <property type="entry name" value="6-hairpin_glycosidase_sf"/>
</dbReference>
<dbReference type="InterPro" id="IPR037018">
    <property type="entry name" value="GH65_N"/>
</dbReference>
<dbReference type="InterPro" id="IPR005196">
    <property type="entry name" value="Glyco_hydro_65_N"/>
</dbReference>
<dbReference type="PIRSF" id="PIRSF036289">
    <property type="entry name" value="Glycosyl_hydrolase_malt_phosph"/>
    <property type="match status" value="1"/>
</dbReference>
<evidence type="ECO:0000313" key="7">
    <source>
        <dbReference type="Proteomes" id="UP000000641"/>
    </source>
</evidence>
<dbReference type="Gene3D" id="1.50.10.10">
    <property type="match status" value="1"/>
</dbReference>
<dbReference type="STRING" id="368408.Tpen_1155"/>
<name>A1RZC3_THEPD</name>
<dbReference type="InterPro" id="IPR005195">
    <property type="entry name" value="Glyco_hydro_65_M"/>
</dbReference>
<dbReference type="HOGENOM" id="CLU_006285_2_1_2"/>
<dbReference type="SUPFAM" id="SSF48208">
    <property type="entry name" value="Six-hairpin glycosidases"/>
    <property type="match status" value="1"/>
</dbReference>
<evidence type="ECO:0000256" key="2">
    <source>
        <dbReference type="ARBA" id="ARBA00022676"/>
    </source>
</evidence>
<gene>
    <name evidence="6" type="ordered locus">Tpen_1155</name>
</gene>
<dbReference type="GO" id="GO:0033831">
    <property type="term" value="F:kojibiose phosphorylase activity"/>
    <property type="evidence" value="ECO:0007669"/>
    <property type="project" value="UniProtKB-EC"/>
</dbReference>
<feature type="domain" description="Glycoside hydrolase family 65 N-terminal" evidence="5">
    <location>
        <begin position="17"/>
        <end position="234"/>
    </location>
</feature>
<keyword evidence="2 6" id="KW-0328">Glycosyltransferase</keyword>
<comment type="similarity">
    <text evidence="1">Belongs to the glycosyl hydrolase 65 family.</text>
</comment>
<dbReference type="Proteomes" id="UP000000641">
    <property type="component" value="Chromosome"/>
</dbReference>
<dbReference type="KEGG" id="tpe:Tpen_1155"/>
<dbReference type="AlphaFoldDB" id="A1RZC3"/>
<accession>A1RZC3</accession>
<dbReference type="eggNOG" id="arCOG07158">
    <property type="taxonomic scope" value="Archaea"/>
</dbReference>
<sequence>MKKYAFSDRERPIRKIATLTTLSNGFLSVRGDPETAPSEYGTLVAGVYSYTPIFYRELVNLPRITPVYVELDGVPMLPVQGSNEFLLDAEGGTLSYKAILGSSLGELEYESLRLTHKKFKGIFALRYRLASRNAEGRLCIKHPIELDTLNVSSPPEVKVKLYKVEEVSAEGSSPSLSVRTADNAYRVLYALIVRGSPAEPKSYYTGKEVGSCYCVDVKPGSVVEGEKVVIVALSKEELEKFRGIATSESFGGLVSSHVGFWRGLWGRVGFRLYGDSALEDALVFNAFHLLQLYNEGGGEFMLPARGLHGYGYRGHVFWDSDTYSLPFYLLLEPEAARKILEYRCRCLGAAREYASSTGFRGARYPWEGVDDCREATPVEVPLDLEGSRKAFIETGRLEQHITADVAYAVDMYYEYTGDEEFMERCGLRIIFETARFWASRVELGGDGYYHIRGVIGPDEYHVGVDDSFYTNVMARYNLVLGAKYYALSQSKPGWLRVAVEEGVSREEAEGWLEVAGRVRVPCEPGGLCEEFEGYFKLKDLEVSNCFGDSCAKGLDVGSTRLVKQADVVAGLFLLRRFFDRRVLEGNYEYYLRRTTHASSLSLPMYAAMAAYLGRVEEALALLRKAASTDLEDTYGNLEDGFHVAAAAGSWMALLLGFLGLEPRGGKLVAEPRLPEGLGVELNVWFRGKLHRVEARGSEYRITEL</sequence>
<dbReference type="EC" id="2.4.1.230" evidence="6"/>
<dbReference type="CAZy" id="GH65">
    <property type="family name" value="Glycoside Hydrolase Family 65"/>
</dbReference>
<evidence type="ECO:0000313" key="6">
    <source>
        <dbReference type="EMBL" id="ABL78553.1"/>
    </source>
</evidence>
<feature type="domain" description="Glycoside hydrolase family 65 central catalytic" evidence="4">
    <location>
        <begin position="284"/>
        <end position="651"/>
    </location>
</feature>
<evidence type="ECO:0000259" key="4">
    <source>
        <dbReference type="Pfam" id="PF03632"/>
    </source>
</evidence>
<dbReference type="InterPro" id="IPR011013">
    <property type="entry name" value="Gal_mutarotase_sf_dom"/>
</dbReference>
<evidence type="ECO:0000256" key="1">
    <source>
        <dbReference type="ARBA" id="ARBA00006768"/>
    </source>
</evidence>
<dbReference type="InterPro" id="IPR012341">
    <property type="entry name" value="6hp_glycosidase-like_sf"/>
</dbReference>
<dbReference type="GO" id="GO:0030246">
    <property type="term" value="F:carbohydrate binding"/>
    <property type="evidence" value="ECO:0007669"/>
    <property type="project" value="InterPro"/>
</dbReference>
<protein>
    <submittedName>
        <fullName evidence="6">Kojibiose phosphorylase</fullName>
        <ecNumber evidence="6">2.4.1.230</ecNumber>
    </submittedName>
</protein>
<evidence type="ECO:0000256" key="3">
    <source>
        <dbReference type="ARBA" id="ARBA00022679"/>
    </source>
</evidence>
<evidence type="ECO:0000259" key="5">
    <source>
        <dbReference type="Pfam" id="PF03636"/>
    </source>
</evidence>
<dbReference type="GeneID" id="4602157"/>
<dbReference type="EnsemblBacteria" id="ABL78553">
    <property type="protein sequence ID" value="ABL78553"/>
    <property type="gene ID" value="Tpen_1155"/>
</dbReference>
<dbReference type="EMBL" id="CP000505">
    <property type="protein sequence ID" value="ABL78553.1"/>
    <property type="molecule type" value="Genomic_DNA"/>
</dbReference>
<dbReference type="InterPro" id="IPR017045">
    <property type="entry name" value="Malt_Pase/Glycosyl_Hdrlase"/>
</dbReference>
<dbReference type="OrthoDB" id="31392at2157"/>
<reference evidence="7" key="1">
    <citation type="journal article" date="2008" name="J. Bacteriol.">
        <title>Genome sequence of Thermofilum pendens reveals an exceptional loss of biosynthetic pathways without genome reduction.</title>
        <authorList>
            <person name="Anderson I."/>
            <person name="Rodriguez J."/>
            <person name="Susanti D."/>
            <person name="Porat I."/>
            <person name="Reich C."/>
            <person name="Ulrich L.E."/>
            <person name="Elkins J.G."/>
            <person name="Mavromatis K."/>
            <person name="Lykidis A."/>
            <person name="Kim E."/>
            <person name="Thompson L.S."/>
            <person name="Nolan M."/>
            <person name="Land M."/>
            <person name="Copeland A."/>
            <person name="Lapidus A."/>
            <person name="Lucas S."/>
            <person name="Detter C."/>
            <person name="Zhulin I.B."/>
            <person name="Olsen G.J."/>
            <person name="Whitman W."/>
            <person name="Mukhopadhyay B."/>
            <person name="Bristow J."/>
            <person name="Kyrpides N."/>
        </authorList>
    </citation>
    <scope>NUCLEOTIDE SEQUENCE [LARGE SCALE GENOMIC DNA]</scope>
    <source>
        <strain evidence="7">DSM 2475 / Hrk 5</strain>
    </source>
</reference>
<keyword evidence="3 6" id="KW-0808">Transferase</keyword>
<dbReference type="GO" id="GO:0005975">
    <property type="term" value="P:carbohydrate metabolic process"/>
    <property type="evidence" value="ECO:0007669"/>
    <property type="project" value="InterPro"/>
</dbReference>